<protein>
    <submittedName>
        <fullName evidence="4">Heat shock protein Hsp20</fullName>
    </submittedName>
</protein>
<name>A0A1I0FMM0_9PROT</name>
<reference evidence="5" key="1">
    <citation type="submission" date="2016-10" db="EMBL/GenBank/DDBJ databases">
        <authorList>
            <person name="Varghese N."/>
            <person name="Submissions S."/>
        </authorList>
    </citation>
    <scope>NUCLEOTIDE SEQUENCE [LARGE SCALE GENOMIC DNA]</scope>
    <source>
        <strain evidence="5">Nm71</strain>
    </source>
</reference>
<evidence type="ECO:0000256" key="2">
    <source>
        <dbReference type="RuleBase" id="RU003616"/>
    </source>
</evidence>
<evidence type="ECO:0000256" key="1">
    <source>
        <dbReference type="PROSITE-ProRule" id="PRU00285"/>
    </source>
</evidence>
<dbReference type="SUPFAM" id="SSF49764">
    <property type="entry name" value="HSP20-like chaperones"/>
    <property type="match status" value="1"/>
</dbReference>
<dbReference type="PROSITE" id="PS01031">
    <property type="entry name" value="SHSP"/>
    <property type="match status" value="1"/>
</dbReference>
<keyword evidence="4" id="KW-0346">Stress response</keyword>
<dbReference type="OrthoDB" id="9808910at2"/>
<dbReference type="InterPro" id="IPR002068">
    <property type="entry name" value="A-crystallin/Hsp20_dom"/>
</dbReference>
<evidence type="ECO:0000313" key="5">
    <source>
        <dbReference type="Proteomes" id="UP000199345"/>
    </source>
</evidence>
<dbReference type="CDD" id="cd06464">
    <property type="entry name" value="ACD_sHsps-like"/>
    <property type="match status" value="1"/>
</dbReference>
<accession>A0A1I0FMM0</accession>
<dbReference type="Gene3D" id="2.60.40.790">
    <property type="match status" value="1"/>
</dbReference>
<organism evidence="4 5">
    <name type="scientific">Nitrosomonas marina</name>
    <dbReference type="NCBI Taxonomy" id="917"/>
    <lineage>
        <taxon>Bacteria</taxon>
        <taxon>Pseudomonadati</taxon>
        <taxon>Pseudomonadota</taxon>
        <taxon>Betaproteobacteria</taxon>
        <taxon>Nitrosomonadales</taxon>
        <taxon>Nitrosomonadaceae</taxon>
        <taxon>Nitrosomonas</taxon>
    </lineage>
</organism>
<dbReference type="RefSeq" id="WP_090661447.1">
    <property type="nucleotide sequence ID" value="NZ_FOIA01000040.1"/>
</dbReference>
<dbReference type="PANTHER" id="PTHR11527">
    <property type="entry name" value="HEAT-SHOCK PROTEIN 20 FAMILY MEMBER"/>
    <property type="match status" value="1"/>
</dbReference>
<evidence type="ECO:0000259" key="3">
    <source>
        <dbReference type="PROSITE" id="PS01031"/>
    </source>
</evidence>
<dbReference type="AlphaFoldDB" id="A0A1I0FMM0"/>
<dbReference type="Pfam" id="PF00011">
    <property type="entry name" value="HSP20"/>
    <property type="match status" value="1"/>
</dbReference>
<evidence type="ECO:0000313" key="4">
    <source>
        <dbReference type="EMBL" id="SET58737.1"/>
    </source>
</evidence>
<dbReference type="EMBL" id="FOIA01000040">
    <property type="protein sequence ID" value="SET58737.1"/>
    <property type="molecule type" value="Genomic_DNA"/>
</dbReference>
<dbReference type="InterPro" id="IPR008978">
    <property type="entry name" value="HSP20-like_chaperone"/>
</dbReference>
<dbReference type="InterPro" id="IPR031107">
    <property type="entry name" value="Small_HSP"/>
</dbReference>
<feature type="domain" description="SHSP" evidence="3">
    <location>
        <begin position="79"/>
        <end position="193"/>
    </location>
</feature>
<proteinExistence type="inferred from homology"/>
<sequence>MDFQKLYPWNWFKHEEPESHKQDVIPVKSDNQSLSPVSHINNLNQLHREIDRLFDDAFRGSGLPLHSRSEFLNQFFSDDSAQTFRASINIASDDRQYTITLEAPGLSQDDLSIELKDRVLVIKGSKQEQQEDKNKHYYRRECRYGAFERVLAIPDDADIDAIQANMDKGLLTINIPRKETGKSGVKKIAIKNV</sequence>
<dbReference type="Proteomes" id="UP000199345">
    <property type="component" value="Unassembled WGS sequence"/>
</dbReference>
<keyword evidence="5" id="KW-1185">Reference proteome</keyword>
<gene>
    <name evidence="4" type="ORF">SAMN05216326_1405</name>
</gene>
<comment type="similarity">
    <text evidence="1 2">Belongs to the small heat shock protein (HSP20) family.</text>
</comment>